<dbReference type="InterPro" id="IPR055411">
    <property type="entry name" value="LRR_FXL15/At3g58940/PEG3-like"/>
</dbReference>
<dbReference type="InterPro" id="IPR001810">
    <property type="entry name" value="F-box_dom"/>
</dbReference>
<dbReference type="SUPFAM" id="SSF52047">
    <property type="entry name" value="RNI-like"/>
    <property type="match status" value="1"/>
</dbReference>
<dbReference type="Gene3D" id="1.20.1280.50">
    <property type="match status" value="1"/>
</dbReference>
<dbReference type="Gene3D" id="3.80.10.10">
    <property type="entry name" value="Ribonuclease Inhibitor"/>
    <property type="match status" value="1"/>
</dbReference>
<reference evidence="3" key="1">
    <citation type="journal article" date="2024" name="IScience">
        <title>Strigolactones Initiate the Formation of Haustorium-like Structures in Castilleja.</title>
        <authorList>
            <person name="Buerger M."/>
            <person name="Peterson D."/>
            <person name="Chory J."/>
        </authorList>
    </citation>
    <scope>NUCLEOTIDE SEQUENCE [LARGE SCALE GENOMIC DNA]</scope>
</reference>
<dbReference type="PANTHER" id="PTHR34223:SF51">
    <property type="entry name" value="OS06G0556300 PROTEIN"/>
    <property type="match status" value="1"/>
</dbReference>
<dbReference type="EMBL" id="JAVIJP010000034">
    <property type="protein sequence ID" value="KAL3629734.1"/>
    <property type="molecule type" value="Genomic_DNA"/>
</dbReference>
<dbReference type="InterPro" id="IPR053781">
    <property type="entry name" value="F-box_AtFBL13-like"/>
</dbReference>
<proteinExistence type="predicted"/>
<keyword evidence="3" id="KW-1185">Reference proteome</keyword>
<dbReference type="SUPFAM" id="SSF81383">
    <property type="entry name" value="F-box domain"/>
    <property type="match status" value="1"/>
</dbReference>
<dbReference type="InterPro" id="IPR036047">
    <property type="entry name" value="F-box-like_dom_sf"/>
</dbReference>
<dbReference type="SMART" id="SM00256">
    <property type="entry name" value="FBOX"/>
    <property type="match status" value="1"/>
</dbReference>
<name>A0ABD3CKI7_9LAMI</name>
<dbReference type="Proteomes" id="UP001632038">
    <property type="component" value="Unassembled WGS sequence"/>
</dbReference>
<dbReference type="Pfam" id="PF00646">
    <property type="entry name" value="F-box"/>
    <property type="match status" value="1"/>
</dbReference>
<accession>A0ABD3CKI7</accession>
<evidence type="ECO:0000313" key="3">
    <source>
        <dbReference type="Proteomes" id="UP001632038"/>
    </source>
</evidence>
<comment type="caution">
    <text evidence="2">The sequence shown here is derived from an EMBL/GenBank/DDBJ whole genome shotgun (WGS) entry which is preliminary data.</text>
</comment>
<dbReference type="PROSITE" id="PS50181">
    <property type="entry name" value="FBOX"/>
    <property type="match status" value="1"/>
</dbReference>
<dbReference type="Pfam" id="PF24758">
    <property type="entry name" value="LRR_At5g56370"/>
    <property type="match status" value="1"/>
</dbReference>
<dbReference type="InterPro" id="IPR053197">
    <property type="entry name" value="F-box_SCFL_complex_component"/>
</dbReference>
<dbReference type="InterPro" id="IPR032675">
    <property type="entry name" value="LRR_dom_sf"/>
</dbReference>
<dbReference type="CDD" id="cd22160">
    <property type="entry name" value="F-box_AtFBL13-like"/>
    <property type="match status" value="1"/>
</dbReference>
<dbReference type="PANTHER" id="PTHR34223">
    <property type="entry name" value="OS11G0201299 PROTEIN"/>
    <property type="match status" value="1"/>
</dbReference>
<feature type="domain" description="F-box" evidence="1">
    <location>
        <begin position="16"/>
        <end position="52"/>
    </location>
</feature>
<protein>
    <recommendedName>
        <fullName evidence="1">F-box domain-containing protein</fullName>
    </recommendedName>
</protein>
<gene>
    <name evidence="2" type="ORF">CASFOL_026956</name>
</gene>
<evidence type="ECO:0000259" key="1">
    <source>
        <dbReference type="PROSITE" id="PS50181"/>
    </source>
</evidence>
<dbReference type="AlphaFoldDB" id="A0ABD3CKI7"/>
<organism evidence="2 3">
    <name type="scientific">Castilleja foliolosa</name>
    <dbReference type="NCBI Taxonomy" id="1961234"/>
    <lineage>
        <taxon>Eukaryota</taxon>
        <taxon>Viridiplantae</taxon>
        <taxon>Streptophyta</taxon>
        <taxon>Embryophyta</taxon>
        <taxon>Tracheophyta</taxon>
        <taxon>Spermatophyta</taxon>
        <taxon>Magnoliopsida</taxon>
        <taxon>eudicotyledons</taxon>
        <taxon>Gunneridae</taxon>
        <taxon>Pentapetalae</taxon>
        <taxon>asterids</taxon>
        <taxon>lamiids</taxon>
        <taxon>Lamiales</taxon>
        <taxon>Orobanchaceae</taxon>
        <taxon>Pedicularideae</taxon>
        <taxon>Castillejinae</taxon>
        <taxon>Castilleja</taxon>
    </lineage>
</organism>
<evidence type="ECO:0000313" key="2">
    <source>
        <dbReference type="EMBL" id="KAL3629734.1"/>
    </source>
</evidence>
<sequence>MSFTIENQADERDEDGDQLSQLPEPILHHILSFLSQNDAVRTCVLSKSWRYLWCARPVIDFRESSFRVQCFHGVFPGHYCGSCYRRDKETFFFVLDKTLKKYFDMSSILFKAESLQSLYLKGCKLSQINSCDEVLLKRLQTLTLDDVHITKETLEMILSSNPLLENVSLLMCMGFKDIRVCKLHGLKDISIDGIYNPWLSPDNSLSIEIDIPTIERIKVTLCWFDHHKYLPHLTFLFLDGVGLSKSIDVLSGKYLPCLQHLTLKSCRLPGEFSLQLSGSVTHLYFINRMDVKASIDAPNIVLFVYESEITRSAISFTTTSSEWKSNITVGVYMDVNNYNASLWFRKLSELLHEFSRSEISFKLNQSRVFVNFPTEDQPSSLFESVHADIDRKLRHEHKPILGVEQLSLRGYYSYSSMPAFLNCLFRIFRPRYMEQHLYFSNDFTFCDWTKKETELTEFLMYMFLIKAKDMRFWPRGLKEVTMVEDFEKNAQRLDGLEARFQLEWGES</sequence>